<proteinExistence type="predicted"/>
<reference evidence="3 4" key="1">
    <citation type="journal article" date="2024" name="J Genomics">
        <title>Draft genome sequencing and assembly of Favolaschia claudopus CIRM-BRFM 2984 isolated from oak limbs.</title>
        <authorList>
            <person name="Navarro D."/>
            <person name="Drula E."/>
            <person name="Chaduli D."/>
            <person name="Cazenave R."/>
            <person name="Ahrendt S."/>
            <person name="Wang J."/>
            <person name="Lipzen A."/>
            <person name="Daum C."/>
            <person name="Barry K."/>
            <person name="Grigoriev I.V."/>
            <person name="Favel A."/>
            <person name="Rosso M.N."/>
            <person name="Martin F."/>
        </authorList>
    </citation>
    <scope>NUCLEOTIDE SEQUENCE [LARGE SCALE GENOMIC DNA]</scope>
    <source>
        <strain evidence="3 4">CIRM-BRFM 2984</strain>
    </source>
</reference>
<dbReference type="InterPro" id="IPR025476">
    <property type="entry name" value="Helitron_helicase-like"/>
</dbReference>
<comment type="caution">
    <text evidence="3">The sequence shown here is derived from an EMBL/GenBank/DDBJ whole genome shotgun (WGS) entry which is preliminary data.</text>
</comment>
<dbReference type="EMBL" id="JAWWNJ010000164">
    <property type="protein sequence ID" value="KAK6977895.1"/>
    <property type="molecule type" value="Genomic_DNA"/>
</dbReference>
<sequence length="877" mass="96639">MIMDNSPQDDSASSISTYTLNRRFDFTSVGVSSAIQSTFNQTLGFTVCSCTEIGSFVALYKYLTLADLLSLATAHCVVANYSKPALIQALVSHRCSPACSDLEMVFTRRLRPRLGPFPVAAVEPGVAPVSSNTACTLADLNCLPVVFNNAIQSDTQDGRDFISTYLLNCAYNFVEIVSPITLQTLDPSDIGIKFIAVHSTSVASFVAHFPRFTATQLSAMCVSHSLPLSKTKSLMLQTLISHECTTTCPGASDIFLFSSSRKYKEGAVPVATKESVTQEENARKARVEHKRQVKLLDPQTLPVPLLKKDAIKQAQEHARAHFPQQCRSDQRKSIASQWQNEMDPKKWIPRPCAVCGRRTTSSSLTLCNPLQYDLTLLQNPSLPYYTLPTTYNRDAYDGAILCVDALTDRQNKAPFEICPPCKSALDVNTQPLDALANFQYYARDELPPLVKKAFEDASCYDLMMCSYSRCTRVTHLFSEKKQSRTYDNEKEDAFTAASQGYSKGNVAIFPQDVATLRKILPPSAAEIHEAMCALFVGSNTVPNRENIASLTPVVVSKTRIQCILEFILSKNPFYTAAGVQFSPSNLANLVPNGSDGGVPVSVDLCCLPESSLERESYADRGVSEDGGPPQAPSGQTIMEAVGYTVGERTPQNLRAMKASAVAWCLDKNNFIKMQSGSTFLSDRDPGFLTYNFPHLDPWGIGGFHEPARKESQRISFERQVSNLLLQSDCVFQKDPNFAYVCWNIMQKSEVNKHISFRTSAKTQASVVQAIQEMAPTITELIKKWELNPNAKPSNAMEKKAMHTLGRLKVLAKDLRGSSGYKQCRRNEIRALIKKYSTPAFFITINPADIADPLLGAIGGVDPDETVRVGVGVKYTEI</sequence>
<evidence type="ECO:0000259" key="2">
    <source>
        <dbReference type="Pfam" id="PF20209"/>
    </source>
</evidence>
<feature type="domain" description="DUF6570" evidence="2">
    <location>
        <begin position="428"/>
        <end position="586"/>
    </location>
</feature>
<gene>
    <name evidence="3" type="ORF">R3P38DRAFT_3236571</name>
</gene>
<dbReference type="Pfam" id="PF14214">
    <property type="entry name" value="Helitron_like_N"/>
    <property type="match status" value="1"/>
</dbReference>
<keyword evidence="4" id="KW-1185">Reference proteome</keyword>
<dbReference type="Pfam" id="PF20209">
    <property type="entry name" value="DUF6570"/>
    <property type="match status" value="1"/>
</dbReference>
<organism evidence="3 4">
    <name type="scientific">Favolaschia claudopus</name>
    <dbReference type="NCBI Taxonomy" id="2862362"/>
    <lineage>
        <taxon>Eukaryota</taxon>
        <taxon>Fungi</taxon>
        <taxon>Dikarya</taxon>
        <taxon>Basidiomycota</taxon>
        <taxon>Agaricomycotina</taxon>
        <taxon>Agaricomycetes</taxon>
        <taxon>Agaricomycetidae</taxon>
        <taxon>Agaricales</taxon>
        <taxon>Marasmiineae</taxon>
        <taxon>Mycenaceae</taxon>
        <taxon>Favolaschia</taxon>
    </lineage>
</organism>
<dbReference type="AlphaFoldDB" id="A0AAV9ZDM5"/>
<evidence type="ECO:0000259" key="1">
    <source>
        <dbReference type="Pfam" id="PF14214"/>
    </source>
</evidence>
<accession>A0AAV9ZDM5</accession>
<dbReference type="InterPro" id="IPR046700">
    <property type="entry name" value="DUF6570"/>
</dbReference>
<protein>
    <recommendedName>
        <fullName evidence="5">Helitron helicase-like domain-containing protein</fullName>
    </recommendedName>
</protein>
<dbReference type="Proteomes" id="UP001362999">
    <property type="component" value="Unassembled WGS sequence"/>
</dbReference>
<evidence type="ECO:0008006" key="5">
    <source>
        <dbReference type="Google" id="ProtNLM"/>
    </source>
</evidence>
<name>A0AAV9ZDM5_9AGAR</name>
<evidence type="ECO:0000313" key="3">
    <source>
        <dbReference type="EMBL" id="KAK6977895.1"/>
    </source>
</evidence>
<feature type="domain" description="Helitron helicase-like" evidence="1">
    <location>
        <begin position="726"/>
        <end position="854"/>
    </location>
</feature>
<evidence type="ECO:0000313" key="4">
    <source>
        <dbReference type="Proteomes" id="UP001362999"/>
    </source>
</evidence>